<evidence type="ECO:0000313" key="3">
    <source>
        <dbReference type="Proteomes" id="UP000254802"/>
    </source>
</evidence>
<dbReference type="EC" id="6.5.1.1" evidence="2"/>
<keyword evidence="1" id="KW-0732">Signal</keyword>
<dbReference type="EMBL" id="UGPN01000002">
    <property type="protein sequence ID" value="STY60365.1"/>
    <property type="molecule type" value="Genomic_DNA"/>
</dbReference>
<accession>A0A378MY83</accession>
<evidence type="ECO:0000313" key="2">
    <source>
        <dbReference type="EMBL" id="STY60365.1"/>
    </source>
</evidence>
<protein>
    <submittedName>
        <fullName evidence="2">DNA ligase</fullName>
        <ecNumber evidence="2">6.5.1.1</ecNumber>
    </submittedName>
</protein>
<dbReference type="AlphaFoldDB" id="A0A378MY83"/>
<name>A0A378MY83_MANHA</name>
<evidence type="ECO:0000256" key="1">
    <source>
        <dbReference type="SAM" id="SignalP"/>
    </source>
</evidence>
<keyword evidence="2" id="KW-0436">Ligase</keyword>
<dbReference type="GO" id="GO:0003910">
    <property type="term" value="F:DNA ligase (ATP) activity"/>
    <property type="evidence" value="ECO:0007669"/>
    <property type="project" value="UniProtKB-EC"/>
</dbReference>
<organism evidence="2 3">
    <name type="scientific">Mannheimia haemolytica</name>
    <name type="common">Pasteurella haemolytica</name>
    <dbReference type="NCBI Taxonomy" id="75985"/>
    <lineage>
        <taxon>Bacteria</taxon>
        <taxon>Pseudomonadati</taxon>
        <taxon>Pseudomonadota</taxon>
        <taxon>Gammaproteobacteria</taxon>
        <taxon>Pasteurellales</taxon>
        <taxon>Pasteurellaceae</taxon>
        <taxon>Mannheimia</taxon>
    </lineage>
</organism>
<feature type="chain" id="PRO_5016565247" evidence="1">
    <location>
        <begin position="18"/>
        <end position="120"/>
    </location>
</feature>
<proteinExistence type="predicted"/>
<dbReference type="Proteomes" id="UP000254802">
    <property type="component" value="Unassembled WGS sequence"/>
</dbReference>
<feature type="signal peptide" evidence="1">
    <location>
        <begin position="1"/>
        <end position="17"/>
    </location>
</feature>
<reference evidence="2 3" key="1">
    <citation type="submission" date="2018-06" db="EMBL/GenBank/DDBJ databases">
        <authorList>
            <consortium name="Pathogen Informatics"/>
            <person name="Doyle S."/>
        </authorList>
    </citation>
    <scope>NUCLEOTIDE SEQUENCE [LARGE SCALE GENOMIC DNA]</scope>
    <source>
        <strain evidence="2 3">NCTC10638</strain>
    </source>
</reference>
<sequence>MKKLLLFLLFIGNPIFAKSPELMLVEQYQDQDISGWVMSEKLDGVRGFWTVNSSSAAKVIRSIHPTILFKISLLLRLTANCLANGANLRKFQALCVRSAQRLAQAEITGVRCAKCTREFD</sequence>
<gene>
    <name evidence="2" type="primary">ligA_2</name>
    <name evidence="2" type="ORF">NCTC10638_01559</name>
</gene>